<evidence type="ECO:0008006" key="6">
    <source>
        <dbReference type="Google" id="ProtNLM"/>
    </source>
</evidence>
<feature type="compositionally biased region" description="Basic and acidic residues" evidence="2">
    <location>
        <begin position="1136"/>
        <end position="1149"/>
    </location>
</feature>
<feature type="region of interest" description="Disordered" evidence="2">
    <location>
        <begin position="3280"/>
        <end position="3300"/>
    </location>
</feature>
<feature type="region of interest" description="Disordered" evidence="2">
    <location>
        <begin position="3212"/>
        <end position="3237"/>
    </location>
</feature>
<dbReference type="GO" id="GO:0005615">
    <property type="term" value="C:extracellular space"/>
    <property type="evidence" value="ECO:0007669"/>
    <property type="project" value="TreeGrafter"/>
</dbReference>
<feature type="compositionally biased region" description="Polar residues" evidence="2">
    <location>
        <begin position="2709"/>
        <end position="2718"/>
    </location>
</feature>
<evidence type="ECO:0000313" key="5">
    <source>
        <dbReference type="Proteomes" id="UP000614350"/>
    </source>
</evidence>
<feature type="compositionally biased region" description="Basic and acidic residues" evidence="2">
    <location>
        <begin position="2683"/>
        <end position="2708"/>
    </location>
</feature>
<feature type="coiled-coil region" evidence="1">
    <location>
        <begin position="1299"/>
        <end position="1333"/>
    </location>
</feature>
<feature type="compositionally biased region" description="Low complexity" evidence="2">
    <location>
        <begin position="1224"/>
        <end position="1237"/>
    </location>
</feature>
<protein>
    <recommendedName>
        <fullName evidence="6">Heparanase</fullName>
    </recommendedName>
</protein>
<feature type="compositionally biased region" description="Basic and acidic residues" evidence="2">
    <location>
        <begin position="589"/>
        <end position="601"/>
    </location>
</feature>
<name>A0A834NG66_VESVU</name>
<feature type="signal peptide" evidence="3">
    <location>
        <begin position="1"/>
        <end position="21"/>
    </location>
</feature>
<sequence>MRRQWKFELSLLTCLAIFVTGEPSLNDITLQVNTRKLVSVSSDKFLSLAIDPLAIFTSDDVLVNYERSIRMARALSPAYLRLGGPQSNSYLVDERNDTNYVFSERNWRRLHQWAGKTGLDVVACISPRFMSNDSELDLVSLTDRMGFNASWQLGYECQTRCNFSGADVGRYVRILRNKLNAIPRYSNSIITGPDVVAYETKEQREYIENFFSEADVFLTAVTWHPDLGGVTWNDDEGVFMDRDQFLSDNNNLYKIIERDAANKPLWIAESKYEKSKNQFLGALAWTNRLGNIAKLGIQVLMRQPADLSKPTPDYWVSVLHKKLVGREVLDTRIQVGNKSHVHFYVQCTKASAIYEKGALTIFGINLTPMKIRANLKDLKIKNLHEYVLTPGFDAENRMFSESVLLNGKPLSFFNETELPEFEPVISNNEKGLNMELPSGGIGFWVVPDQKMRFCMDHEVQEENLVERTLKKELQKSQIKRNEIPRKRRLIDRQKTIACQENKKRRSLVKREIDGRERKLKKIDMQKQIEKYGKVLKRKLALNEIKKSTSESVDLSDPYSSWKANETVKNLKRSKRDLDKFLSDFHKSDQKYIPENNARRNEQPGILSGSKKEKTNENNFYGFFRKEPMKNFPNGDVFLETDDSTEKKKDYDYTKDEDEKREKVEEKVWKARAMNIRTINHIKLDNTGIDVDDDYRGYIPNEFFETVNMPNVRIKENSNDYANVLNTENIKKHSINKENDEKDNIKTETIADGASDLAEVRRIKENNVNMLMNYYSDSSAGKSNQQNLEESSRVKIQGSKLGDSIVASLGKTELTLPDRRRTKTVPIEKNEMTDLDVLHYSNSIGLPMHIPTYSDLKQDKRLKRKVNDLNMILEKEMIDENDENLKNCRSRVIRNLNDDLGLIRCKTKRQVNENYEETMESDSGNVRIYETEHYEEPTESDNEDNYKTEHYKETIESDNENIDNYKTEHYEETTESNNENVDNYITEHYEEPIESDNENLENYKTEYYEKSIESDNENIEDYENGQSKEIEQQLVESIKRDFDQKDNREIEDSSAIMTELRNHLSGTSQDVSEINDSMVNDYELGTEEDKFFRGPSGQTKEKKTTIDFKKDSYSVTPRPSQYIPSISKETKTTEIWYDTRTRRTSSSREAEETETETETEKSEDLTNSTVSGELSSKNITKQIRTDQIRRKPTKELSKTWRKLVPKTVDSSKTKIKSNSRKYEATEAPEASEAPTNETLIVFKKENEKRKRNIPKLISREKDKQGDQHNYRKRRKTLRHKLHAREEDISQLYNEKISNVIKRNIDECLKTKEKRENLKREIQENLRNNEDYDGMVDLKKIAYFSTYEPIDYDTVKKEKQVHREKDRKYIPLIGIVGPLKKIQDKLIESKSYLEDPRVILHTKYDGAKSRLIQSLGFPYNIIDERKRYDKDQLAFGKRYYVLVDSTKEKDPWMFRYQRKLEEKLRNAYESNGREKLPENSKVRTLELPITYIYDKSEETIDSEETLKSRAYKYQIDTIDSTIYDPELQTHEYSSESLMYDDDSMANVYNLILKPKLYRGSKNNQNQKSTPILYLLQNTKRLNDVQKQSDVESYVLERRKGNDHSEEESETVNNSTYSERDEDESITINPSSIENSEKIEENSKIDENQENVENHRTRRDVEEMNSILIKKLPLSPCERNKKTRSKRYDYLNLNNDLSIDSSIENPKRFSKLLKKPNLFESIFDNPTKKSLLSFDTRFTKNHRTNKDLSKSVIPFSKDKDLMESLEHILFDDDDISEKEEYLTSEKHSIDLDKEILNNEINRENEDFNAYRDTLKMLPSMIQKNKLEHRQLQDTQRINSNSNNDEISTSRYNNNMFQNKNEMFKNPKLNLKQIYSYINENNNEQLEDINHEDLNKESEKLDQLWEFNPLLISEEENYVVDNFLEPFLRHNSLMKNNDQKNEPNGSNKSSFFLQETIPKLQKVITERFDTAQNVTESLEEFTESFDKKFNETLLKDDRNKTATSSTNTNFSNDDRPTSIYQMIVTNAKKLLSITDKYSSDKRIMREDRRFARAKRSFVFLVPIKEEHEDVNNEITEKSRQSRTIKRSKSALHTTTNIPLTKKYKDKTVKAEKSREPYVGFNLLKEIRKKRQKDTTDKNNDVELASEKNISNEPYEAYPSDKKLRENSKRLVCYCRKEDCQDCQSKAKLLTPHSKDPPIIKTKPKNDKHRKIIPNDYRISGIPLRLSKLYEEIPYDLKSNYANSEQMQILPIIHGISPKVYPLTVPFRVTYKQVEPHIGMNAPVSQQYQQNSSKKQQTPLKQYILATKNQSEILQKSNMLIPKDNKRNNDFSTAMNYPEHEERDLNSEKEIDEDSFDANMLECIKLYGRKVCLLAATTACKSLNKNKNQKDENVESIHYYYDTTEQSNNEDHYDSTKPDMTIDSKENNFDDNLISTKRSIGNYNEDYHDSTTSNIILEPSEYIITNTDNYQTSNDDSFAKQSTTYYTSDEDYNDSKIPEYATANPTEMSILQATQNSQEQDQLSKTVLTDSSVINDIEYTTSSSITNNINVDDSKATNKDNNLTDTIIDESKIHYTTHLQLDYSDIQEITNSYFTSQSFDNFDENINSDPFTYDYNLYNNNLTNLKDYSPNVQATNIPDITNDQTNSENVWSTETYPNFIENQISTDSTIENNLDNDETTTEDNNDSLIKEQNEDREDEKNDPEKESALKYDTQDSSSSIKKTEQTTIDSFLGYTTSSLDYDTNIVDVFPTDISNQYTLSIDITSPIKSIENEAKTMIDDYTIPVTLSTTNEIKLQTHQNLTTTEEPTTMEIATEKETHDKINDSIVGLSNEERFVKLSEDFETTSNPITIIGDYTNTDNENSILENTSKYDIESTMPNLSFCNSTQLVNSIKTIINNFNLKNVNLEDPNDSKKISDNVELSPEIVGIPNLRSLLSLTPVENVIIKRVKDHLSKITGIPKTALFGEESNNVIKNTLRKTLNLLPNVQSELPPMTVEEHQFRAGHWTTNLVTLLPLTSSERTKDQSISRRLQNHLKDLIYNPAVGLESAKHNAVQNIIIQAAKHQIENTNDMEIKEDTIRDMLGNVLQNNSYDPDQRDAKNNSEKTWMVEATHNYDETTTENIISMKDNQFETSKGATDNSFTESYSNDFITDKEFPKTDINKIQPSDYSNDVRDNYVSSTEFYRENLQNDQSKETTHIYETMLTRNVANINEETLEISQPEKQSNQSNSNKGKTNESEVLRLPQNSFVGVGNPRIGEIASANEEFLQDTEKGRLCKIESCTKKNENKKENVNESNDDDSTTYKSLNHRDFDSEEDFIYKEKAFKMKTDDIDNDKNDLRDLQNSELYYVGDNVKFPLEIKKMKDGSYILLISKKICENVLKKNCPCCVPLDGNVRLIKRNTKEISNDNNNAFDRKNNQYSEQRSKIIKSNPSKQRITRSMIVNKKLNDSDENNYEILTMPVMAFAKKYNLRLNLDDIEEDDVKETKDIFVDENDEREENNPVLQRMKFVKKMQNNHEPYRQQRAIKQKSNSSTEILKNLVNWLRTLFVN</sequence>
<dbReference type="GO" id="GO:0031012">
    <property type="term" value="C:extracellular matrix"/>
    <property type="evidence" value="ECO:0007669"/>
    <property type="project" value="TreeGrafter"/>
</dbReference>
<feature type="compositionally biased region" description="Polar residues" evidence="2">
    <location>
        <begin position="1164"/>
        <end position="1174"/>
    </location>
</feature>
<dbReference type="SUPFAM" id="SSF51445">
    <property type="entry name" value="(Trans)glycosidases"/>
    <property type="match status" value="1"/>
</dbReference>
<gene>
    <name evidence="4" type="ORF">HZH66_002377</name>
</gene>
<evidence type="ECO:0000256" key="1">
    <source>
        <dbReference type="SAM" id="Coils"/>
    </source>
</evidence>
<feature type="region of interest" description="Disordered" evidence="2">
    <location>
        <begin position="2125"/>
        <end position="2156"/>
    </location>
</feature>
<feature type="region of interest" description="Disordered" evidence="2">
    <location>
        <begin position="1594"/>
        <end position="1626"/>
    </location>
</feature>
<feature type="region of interest" description="Disordered" evidence="2">
    <location>
        <begin position="589"/>
        <end position="611"/>
    </location>
</feature>
<feature type="region of interest" description="Disordered" evidence="2">
    <location>
        <begin position="1136"/>
        <end position="1174"/>
    </location>
</feature>
<evidence type="ECO:0000313" key="4">
    <source>
        <dbReference type="EMBL" id="KAF7407840.1"/>
    </source>
</evidence>
<dbReference type="PANTHER" id="PTHR46145:SF4">
    <property type="entry name" value="HEPARANASE"/>
    <property type="match status" value="1"/>
</dbReference>
<feature type="compositionally biased region" description="Basic and acidic residues" evidence="2">
    <location>
        <begin position="1256"/>
        <end position="1268"/>
    </location>
</feature>
<feature type="compositionally biased region" description="Polar residues" evidence="2">
    <location>
        <begin position="3212"/>
        <end position="3227"/>
    </location>
</feature>
<feature type="region of interest" description="Disordered" evidence="2">
    <location>
        <begin position="1206"/>
        <end position="1273"/>
    </location>
</feature>
<dbReference type="Proteomes" id="UP000614350">
    <property type="component" value="Unassembled WGS sequence"/>
</dbReference>
<dbReference type="InterPro" id="IPR017853">
    <property type="entry name" value="GH"/>
</dbReference>
<accession>A0A834NG66</accession>
<keyword evidence="3" id="KW-0732">Signal</keyword>
<comment type="caution">
    <text evidence="4">The sequence shown here is derived from an EMBL/GenBank/DDBJ whole genome shotgun (WGS) entry which is preliminary data.</text>
</comment>
<evidence type="ECO:0000256" key="3">
    <source>
        <dbReference type="SAM" id="SignalP"/>
    </source>
</evidence>
<feature type="compositionally biased region" description="Acidic residues" evidence="2">
    <location>
        <begin position="2669"/>
        <end position="2680"/>
    </location>
</feature>
<feature type="chain" id="PRO_5032577441" description="Heparanase" evidence="3">
    <location>
        <begin position="22"/>
        <end position="3543"/>
    </location>
</feature>
<evidence type="ECO:0000256" key="2">
    <source>
        <dbReference type="SAM" id="MobiDB-lite"/>
    </source>
</evidence>
<feature type="region of interest" description="Disordered" evidence="2">
    <location>
        <begin position="2659"/>
        <end position="2718"/>
    </location>
</feature>
<dbReference type="EMBL" id="JACSEA010000002">
    <property type="protein sequence ID" value="KAF7407840.1"/>
    <property type="molecule type" value="Genomic_DNA"/>
</dbReference>
<dbReference type="PANTHER" id="PTHR46145">
    <property type="entry name" value="HEPARANASE"/>
    <property type="match status" value="1"/>
</dbReference>
<keyword evidence="5" id="KW-1185">Reference proteome</keyword>
<reference evidence="4" key="1">
    <citation type="journal article" date="2020" name="G3 (Bethesda)">
        <title>High-Quality Assemblies for Three Invasive Social Wasps from the &lt;i&gt;Vespula&lt;/i&gt; Genus.</title>
        <authorList>
            <person name="Harrop T.W.R."/>
            <person name="Guhlin J."/>
            <person name="McLaughlin G.M."/>
            <person name="Permina E."/>
            <person name="Stockwell P."/>
            <person name="Gilligan J."/>
            <person name="Le Lec M.F."/>
            <person name="Gruber M.A.M."/>
            <person name="Quinn O."/>
            <person name="Lovegrove M."/>
            <person name="Duncan E.J."/>
            <person name="Remnant E.J."/>
            <person name="Van Eeckhoven J."/>
            <person name="Graham B."/>
            <person name="Knapp R.A."/>
            <person name="Langford K.W."/>
            <person name="Kronenberg Z."/>
            <person name="Press M.O."/>
            <person name="Eacker S.M."/>
            <person name="Wilson-Rankin E.E."/>
            <person name="Purcell J."/>
            <person name="Lester P.J."/>
            <person name="Dearden P.K."/>
        </authorList>
    </citation>
    <scope>NUCLEOTIDE SEQUENCE</scope>
    <source>
        <strain evidence="4">Marl-1</strain>
    </source>
</reference>
<proteinExistence type="predicted"/>
<organism evidence="4 5">
    <name type="scientific">Vespula vulgaris</name>
    <name type="common">Yellow jacket</name>
    <name type="synonym">Wasp</name>
    <dbReference type="NCBI Taxonomy" id="7454"/>
    <lineage>
        <taxon>Eukaryota</taxon>
        <taxon>Metazoa</taxon>
        <taxon>Ecdysozoa</taxon>
        <taxon>Arthropoda</taxon>
        <taxon>Hexapoda</taxon>
        <taxon>Insecta</taxon>
        <taxon>Pterygota</taxon>
        <taxon>Neoptera</taxon>
        <taxon>Endopterygota</taxon>
        <taxon>Hymenoptera</taxon>
        <taxon>Apocrita</taxon>
        <taxon>Aculeata</taxon>
        <taxon>Vespoidea</taxon>
        <taxon>Vespidae</taxon>
        <taxon>Vespinae</taxon>
        <taxon>Vespula</taxon>
    </lineage>
</organism>
<keyword evidence="1" id="KW-0175">Coiled coil</keyword>